<accession>A0A7T4G5T0</accession>
<gene>
    <name evidence="2" type="ORF">I6H48_00605</name>
</gene>
<dbReference type="EMBL" id="CP066023">
    <property type="protein sequence ID" value="QQB82804.1"/>
    <property type="molecule type" value="Genomic_DNA"/>
</dbReference>
<feature type="coiled-coil region" evidence="1">
    <location>
        <begin position="250"/>
        <end position="277"/>
    </location>
</feature>
<keyword evidence="3" id="KW-1185">Reference proteome</keyword>
<evidence type="ECO:0000256" key="1">
    <source>
        <dbReference type="SAM" id="Coils"/>
    </source>
</evidence>
<evidence type="ECO:0000313" key="3">
    <source>
        <dbReference type="Proteomes" id="UP000595198"/>
    </source>
</evidence>
<reference evidence="2 3" key="1">
    <citation type="submission" date="2020-12" db="EMBL/GenBank/DDBJ databases">
        <title>FDA dAtabase for Regulatory Grade micrObial Sequences (FDA-ARGOS): Supporting development and validation of Infectious Disease Dx tests.</title>
        <authorList>
            <person name="Sproer C."/>
            <person name="Gronow S."/>
            <person name="Severitt S."/>
            <person name="Schroder I."/>
            <person name="Tallon L."/>
            <person name="Sadzewicz L."/>
            <person name="Zhao X."/>
            <person name="Boylan J."/>
            <person name="Ott S."/>
            <person name="Bowen H."/>
            <person name="Vavikolanu K."/>
            <person name="Mehta A."/>
            <person name="Aluvathingal J."/>
            <person name="Nadendla S."/>
            <person name="Lowell S."/>
            <person name="Myers T."/>
            <person name="Yan Y."/>
            <person name="Sichtig H."/>
        </authorList>
    </citation>
    <scope>NUCLEOTIDE SEQUENCE [LARGE SCALE GENOMIC DNA]</scope>
    <source>
        <strain evidence="2 3">FDAARGOS_991</strain>
    </source>
</reference>
<proteinExistence type="predicted"/>
<keyword evidence="1" id="KW-0175">Coiled coil</keyword>
<protein>
    <submittedName>
        <fullName evidence="2">Uncharacterized protein</fullName>
    </submittedName>
</protein>
<name>A0A7T4G5T0_CORAY</name>
<sequence>MMTILYGTFINEARERSSGTVTVSSVESRPSFEGTEIVTRELHRQRLEEGTFETPELDPGRIRVELAVSGVYEVWEIDLPLSGRVNLKDQLDAKVDYSPDVTGRVESALTKIAEAEQRIEATVADTAGAIETRLQESMSAQVAAAKDAAVRAEAAAQNTVVGAPETGWARNQLSDDVQSSLTKADESVSAAGVDERVSTAVEPLAQSSSVDALSKRVSALEGVDTPDFSGYATREWVTEQVKAKAERSAVTSLQQLVENQRQQIQALQGQVAELVASASVRRIELGTGSDTSTLYIEGA</sequence>
<dbReference type="RefSeq" id="WP_198493749.1">
    <property type="nucleotide sequence ID" value="NZ_CP066023.1"/>
</dbReference>
<organism evidence="2 3">
    <name type="scientific">Corynebacterium amycolatum</name>
    <dbReference type="NCBI Taxonomy" id="43765"/>
    <lineage>
        <taxon>Bacteria</taxon>
        <taxon>Bacillati</taxon>
        <taxon>Actinomycetota</taxon>
        <taxon>Actinomycetes</taxon>
        <taxon>Mycobacteriales</taxon>
        <taxon>Corynebacteriaceae</taxon>
        <taxon>Corynebacterium</taxon>
    </lineage>
</organism>
<dbReference type="Proteomes" id="UP000595198">
    <property type="component" value="Chromosome"/>
</dbReference>
<evidence type="ECO:0000313" key="2">
    <source>
        <dbReference type="EMBL" id="QQB82804.1"/>
    </source>
</evidence>